<sequence length="69" mass="7653">CALPILSTSRHTPFVDIDAFSVAHRDQWERLDHLVAAPRLSGAQVDELVTLYRSAARDLSRLRTGAPDP</sequence>
<feature type="non-terminal residue" evidence="1">
    <location>
        <position position="1"/>
    </location>
</feature>
<comment type="caution">
    <text evidence="1">The sequence shown here is derived from an EMBL/GenBank/DDBJ whole genome shotgun (WGS) entry which is preliminary data.</text>
</comment>
<reference evidence="1" key="1">
    <citation type="submission" date="2013-12" db="EMBL/GenBank/DDBJ databases">
        <title>A Varibaculum cambriense genome reconstructed from a premature infant gut community with otherwise low bacterial novelty that shifts toward anaerobic metabolism during the third week of life.</title>
        <authorList>
            <person name="Brown C.T."/>
            <person name="Sharon I."/>
            <person name="Thomas B.C."/>
            <person name="Castelle C.J."/>
            <person name="Morowitz M.J."/>
            <person name="Banfield J.F."/>
        </authorList>
    </citation>
    <scope>NUCLEOTIDE SEQUENCE</scope>
</reference>
<gene>
    <name evidence="1" type="ORF">Q604_UNBC09351G0001</name>
</gene>
<protein>
    <submittedName>
        <fullName evidence="1">Integral membrane protein</fullName>
    </submittedName>
</protein>
<proteinExistence type="predicted"/>
<evidence type="ECO:0000313" key="1">
    <source>
        <dbReference type="EMBL" id="ETJ36385.1"/>
    </source>
</evidence>
<dbReference type="AlphaFoldDB" id="W1Y3Z8"/>
<feature type="non-terminal residue" evidence="1">
    <location>
        <position position="69"/>
    </location>
</feature>
<accession>W1Y3Z8</accession>
<organism evidence="1">
    <name type="scientific">human gut metagenome</name>
    <dbReference type="NCBI Taxonomy" id="408170"/>
    <lineage>
        <taxon>unclassified sequences</taxon>
        <taxon>metagenomes</taxon>
        <taxon>organismal metagenomes</taxon>
    </lineage>
</organism>
<name>W1Y3Z8_9ZZZZ</name>
<dbReference type="EMBL" id="AZMM01009351">
    <property type="protein sequence ID" value="ETJ36385.1"/>
    <property type="molecule type" value="Genomic_DNA"/>
</dbReference>